<keyword evidence="2" id="KW-1185">Reference proteome</keyword>
<dbReference type="Pfam" id="PF13155">
    <property type="entry name" value="Toprim_2"/>
    <property type="match status" value="1"/>
</dbReference>
<dbReference type="EMBL" id="FNRJ01000002">
    <property type="protein sequence ID" value="SEA29018.1"/>
    <property type="molecule type" value="Genomic_DNA"/>
</dbReference>
<dbReference type="OrthoDB" id="5618772at2"/>
<dbReference type="InterPro" id="IPR034154">
    <property type="entry name" value="TOPRIM_DnaG/twinkle"/>
</dbReference>
<dbReference type="AlphaFoldDB" id="A0A1H3ZZN0"/>
<sequence length="889" mass="101577">MNPQLRDDIVSRLEKQLKGKVVKHYISKIECPTCNQPEAFTNADAPWMIKCGRENRCGAQHHVKDLFPELFESWTERYTPKDEAERQANPTAVADGYLRDGRGFDLMRIRGWYTQEFYHDHTINQGTTTVRFALPNGHWERLLDKPQRFGKQKARIIGAYKGQAWVPPILSVKELAEAKEIWITEGIFDAIALMHVGITAVSNLSSANYIDQLLESIRKEVPAGGKLPTLVWAQDGDHAGRKATLKHRDRAEAGGWTCEAAQIPMMDGRRYDWNDLLQLDRLGTKDLDKYRYHGDLLLAKSPGEKALLMYNQREQREFWFDFAGKIWWWKLDMNAYDREMRMCDAENATSLTPEEREGALKNAGVLTHICNAVPRPLYFQRNQTTDESAYYYRIETPDEAVHQLAMTPKQITTAGEFKNRLMNIKGAQFTGSTKQLDRIVHDQMIGLRTVETIDYIGYTKEHSVYLFTEQAIKDGKNVAINDEDFFQFGKLSIKTLAPAPEIYVNTDTSEYNPHWASQVSQAFGSAGVVASAFWLGSVFAEQIRAAHKSYPFFELVGEAGAGKSTLLEFMWKLLGREDYEGFDPSKATRVGRYRQFEQVSNLPVVLIEADRESIDKSKAGQFDWDELKTAYNGRAIRSLGVKTAGSETREPPFRGAIVISQNAQVEASEAILSRILHITLTRERQTPQTKVAAEWLERVPMEQVSGFLLQATRAEQQLMEIFDKACAHYEAWLLSLEEVRMVRIAKNHGQLMALVDCLGEKGLGLLPEPIIAEARQFVVQMAKERQAALNADHPMVTEFWEAFDYIEGTGDSSKPKLNHYGPDAKQIAVNLKEFERWCGEFKLRAPDMRTLKHLLRTSKTRKFIESNRSVRSKITEQEKTVKCWIFDRD</sequence>
<evidence type="ECO:0000313" key="1">
    <source>
        <dbReference type="EMBL" id="SEA29018.1"/>
    </source>
</evidence>
<protein>
    <submittedName>
        <fullName evidence="1">Toprim-like</fullName>
    </submittedName>
</protein>
<evidence type="ECO:0000313" key="2">
    <source>
        <dbReference type="Proteomes" id="UP000242469"/>
    </source>
</evidence>
<dbReference type="RefSeq" id="WP_091823517.1">
    <property type="nucleotide sequence ID" value="NZ_FNRJ01000002.1"/>
</dbReference>
<organism evidence="1 2">
    <name type="scientific">Marinobacterium iners DSM 11526</name>
    <dbReference type="NCBI Taxonomy" id="1122198"/>
    <lineage>
        <taxon>Bacteria</taxon>
        <taxon>Pseudomonadati</taxon>
        <taxon>Pseudomonadota</taxon>
        <taxon>Gammaproteobacteria</taxon>
        <taxon>Oceanospirillales</taxon>
        <taxon>Oceanospirillaceae</taxon>
        <taxon>Marinobacterium</taxon>
    </lineage>
</organism>
<reference evidence="2" key="1">
    <citation type="submission" date="2016-10" db="EMBL/GenBank/DDBJ databases">
        <authorList>
            <person name="Varghese N."/>
            <person name="Submissions S."/>
        </authorList>
    </citation>
    <scope>NUCLEOTIDE SEQUENCE [LARGE SCALE GENOMIC DNA]</scope>
    <source>
        <strain evidence="2">DSM 11526</strain>
    </source>
</reference>
<name>A0A1H3ZZN0_9GAMM</name>
<accession>A0A1H3ZZN0</accession>
<dbReference type="Proteomes" id="UP000242469">
    <property type="component" value="Unassembled WGS sequence"/>
</dbReference>
<dbReference type="STRING" id="1122198.SAMN02745729_102219"/>
<gene>
    <name evidence="1" type="ORF">SAMN02745729_102219</name>
</gene>
<dbReference type="SUPFAM" id="SSF56731">
    <property type="entry name" value="DNA primase core"/>
    <property type="match status" value="1"/>
</dbReference>
<proteinExistence type="predicted"/>
<dbReference type="CDD" id="cd01029">
    <property type="entry name" value="TOPRIM_primases"/>
    <property type="match status" value="1"/>
</dbReference>
<dbReference type="Gene3D" id="3.40.1360.10">
    <property type="match status" value="1"/>
</dbReference>